<name>A0A9E7J9M0_9LILI</name>
<evidence type="ECO:0000313" key="3">
    <source>
        <dbReference type="Proteomes" id="UP001055439"/>
    </source>
</evidence>
<dbReference type="Proteomes" id="UP001055439">
    <property type="component" value="Chromosome 1"/>
</dbReference>
<proteinExistence type="predicted"/>
<protein>
    <submittedName>
        <fullName evidence="2">Uncharacterized protein</fullName>
    </submittedName>
</protein>
<dbReference type="AlphaFoldDB" id="A0A9E7J9M0"/>
<organism evidence="2 3">
    <name type="scientific">Musa troglodytarum</name>
    <name type="common">fe'i banana</name>
    <dbReference type="NCBI Taxonomy" id="320322"/>
    <lineage>
        <taxon>Eukaryota</taxon>
        <taxon>Viridiplantae</taxon>
        <taxon>Streptophyta</taxon>
        <taxon>Embryophyta</taxon>
        <taxon>Tracheophyta</taxon>
        <taxon>Spermatophyta</taxon>
        <taxon>Magnoliopsida</taxon>
        <taxon>Liliopsida</taxon>
        <taxon>Zingiberales</taxon>
        <taxon>Musaceae</taxon>
        <taxon>Musa</taxon>
    </lineage>
</organism>
<accession>A0A9E7J9M0</accession>
<evidence type="ECO:0000256" key="1">
    <source>
        <dbReference type="SAM" id="MobiDB-lite"/>
    </source>
</evidence>
<keyword evidence="3" id="KW-1185">Reference proteome</keyword>
<reference evidence="2" key="1">
    <citation type="submission" date="2022-05" db="EMBL/GenBank/DDBJ databases">
        <title>The Musa troglodytarum L. genome provides insights into the mechanism of non-climacteric behaviour and enrichment of carotenoids.</title>
        <authorList>
            <person name="Wang J."/>
        </authorList>
    </citation>
    <scope>NUCLEOTIDE SEQUENCE</scope>
    <source>
        <tissue evidence="2">Leaf</tissue>
    </source>
</reference>
<dbReference type="EMBL" id="CP097502">
    <property type="protein sequence ID" value="URD73078.1"/>
    <property type="molecule type" value="Genomic_DNA"/>
</dbReference>
<feature type="region of interest" description="Disordered" evidence="1">
    <location>
        <begin position="65"/>
        <end position="96"/>
    </location>
</feature>
<sequence>MGSRIDTRHRHVHPSCASNTITHWTPDLSTATDNRRLLEPSSCRAAAAADEGYDLVLAAASGSLGAGRERRDQPADDPAASRLAPTESEPESGDLRVPLAPIAGSRLRWFSALHPSISPRTAENLLRLEKKGVLICLLYGLHASLELFDVRLIRASFTVSSVSRVAFSCFFCTSSSDGTPSTGGSIVALPLLLRLLPPAETKAAPFPLRRR</sequence>
<gene>
    <name evidence="2" type="ORF">MUK42_24943</name>
</gene>
<feature type="region of interest" description="Disordered" evidence="1">
    <location>
        <begin position="1"/>
        <end position="21"/>
    </location>
</feature>
<evidence type="ECO:0000313" key="2">
    <source>
        <dbReference type="EMBL" id="URD73078.1"/>
    </source>
</evidence>